<protein>
    <recommendedName>
        <fullName evidence="2">Peptide deformylase</fullName>
        <shortName evidence="2">PDF</shortName>
        <ecNumber evidence="2">3.5.1.88</ecNumber>
    </recommendedName>
    <alternativeName>
        <fullName evidence="2">Polypeptide deformylase</fullName>
    </alternativeName>
</protein>
<dbReference type="Pfam" id="PF01327">
    <property type="entry name" value="Pep_deformylase"/>
    <property type="match status" value="1"/>
</dbReference>
<dbReference type="PANTHER" id="PTHR10458:SF22">
    <property type="entry name" value="PEPTIDE DEFORMYLASE"/>
    <property type="match status" value="1"/>
</dbReference>
<organism evidence="3 4">
    <name type="scientific">Cephaloticoccus capnophilus</name>
    <dbReference type="NCBI Taxonomy" id="1548208"/>
    <lineage>
        <taxon>Bacteria</taxon>
        <taxon>Pseudomonadati</taxon>
        <taxon>Verrucomicrobiota</taxon>
        <taxon>Opitutia</taxon>
        <taxon>Opitutales</taxon>
        <taxon>Opitutaceae</taxon>
        <taxon>Cephaloticoccus</taxon>
    </lineage>
</organism>
<evidence type="ECO:0000313" key="3">
    <source>
        <dbReference type="EMBL" id="KXU35244.1"/>
    </source>
</evidence>
<proteinExistence type="inferred from homology"/>
<dbReference type="STRING" id="1548208.AXK12_05970"/>
<dbReference type="EMBL" id="LSZP01000044">
    <property type="protein sequence ID" value="KXU35244.1"/>
    <property type="molecule type" value="Genomic_DNA"/>
</dbReference>
<name>A0A139SL84_9BACT</name>
<dbReference type="PANTHER" id="PTHR10458">
    <property type="entry name" value="PEPTIDE DEFORMYLASE"/>
    <property type="match status" value="1"/>
</dbReference>
<keyword evidence="2" id="KW-0648">Protein biosynthesis</keyword>
<comment type="function">
    <text evidence="2">Removes the formyl group from the N-terminal Met of newly synthesized proteins. Requires at least a dipeptide for an efficient rate of reaction. N-terminal L-methionine is a prerequisite for activity but the enzyme has broad specificity at other positions.</text>
</comment>
<keyword evidence="4" id="KW-1185">Reference proteome</keyword>
<dbReference type="HAMAP" id="MF_00163">
    <property type="entry name" value="Pep_deformylase"/>
    <property type="match status" value="1"/>
</dbReference>
<dbReference type="NCBIfam" id="NF001159">
    <property type="entry name" value="PRK00150.1-3"/>
    <property type="match status" value="1"/>
</dbReference>
<gene>
    <name evidence="2" type="primary">def</name>
    <name evidence="3" type="ORF">AXK12_05970</name>
</gene>
<accession>A0A139SL84</accession>
<keyword evidence="2" id="KW-0378">Hydrolase</keyword>
<reference evidence="3" key="1">
    <citation type="submission" date="2016-02" db="EMBL/GenBank/DDBJ databases">
        <authorList>
            <person name="Wen L."/>
            <person name="He K."/>
            <person name="Yang H."/>
        </authorList>
    </citation>
    <scope>NUCLEOTIDE SEQUENCE [LARGE SCALE GENOMIC DNA]</scope>
    <source>
        <strain evidence="3">CV41</strain>
    </source>
</reference>
<evidence type="ECO:0000256" key="2">
    <source>
        <dbReference type="HAMAP-Rule" id="MF_00163"/>
    </source>
</evidence>
<comment type="catalytic activity">
    <reaction evidence="2">
        <text>N-terminal N-formyl-L-methionyl-[peptide] + H2O = N-terminal L-methionyl-[peptide] + formate</text>
        <dbReference type="Rhea" id="RHEA:24420"/>
        <dbReference type="Rhea" id="RHEA-COMP:10639"/>
        <dbReference type="Rhea" id="RHEA-COMP:10640"/>
        <dbReference type="ChEBI" id="CHEBI:15377"/>
        <dbReference type="ChEBI" id="CHEBI:15740"/>
        <dbReference type="ChEBI" id="CHEBI:49298"/>
        <dbReference type="ChEBI" id="CHEBI:64731"/>
        <dbReference type="EC" id="3.5.1.88"/>
    </reaction>
</comment>
<evidence type="ECO:0000256" key="1">
    <source>
        <dbReference type="ARBA" id="ARBA00010759"/>
    </source>
</evidence>
<dbReference type="PRINTS" id="PR01576">
    <property type="entry name" value="PDEFORMYLASE"/>
</dbReference>
<dbReference type="AlphaFoldDB" id="A0A139SL84"/>
<dbReference type="Gene3D" id="3.90.45.10">
    <property type="entry name" value="Peptide deformylase"/>
    <property type="match status" value="1"/>
</dbReference>
<dbReference type="Proteomes" id="UP000071392">
    <property type="component" value="Unassembled WGS sequence"/>
</dbReference>
<feature type="binding site" evidence="2">
    <location>
        <position position="108"/>
    </location>
    <ligand>
        <name>Fe cation</name>
        <dbReference type="ChEBI" id="CHEBI:24875"/>
    </ligand>
</feature>
<dbReference type="SUPFAM" id="SSF56420">
    <property type="entry name" value="Peptide deformylase"/>
    <property type="match status" value="1"/>
</dbReference>
<dbReference type="NCBIfam" id="TIGR00079">
    <property type="entry name" value="pept_deformyl"/>
    <property type="match status" value="1"/>
</dbReference>
<dbReference type="InterPro" id="IPR023635">
    <property type="entry name" value="Peptide_deformylase"/>
</dbReference>
<keyword evidence="2" id="KW-0408">Iron</keyword>
<dbReference type="CDD" id="cd00487">
    <property type="entry name" value="Pep_deformylase"/>
    <property type="match status" value="1"/>
</dbReference>
<dbReference type="PIRSF" id="PIRSF004749">
    <property type="entry name" value="Pep_def"/>
    <property type="match status" value="1"/>
</dbReference>
<dbReference type="GO" id="GO:0046872">
    <property type="term" value="F:metal ion binding"/>
    <property type="evidence" value="ECO:0007669"/>
    <property type="project" value="UniProtKB-KW"/>
</dbReference>
<keyword evidence="2" id="KW-0479">Metal-binding</keyword>
<feature type="active site" evidence="2">
    <location>
        <position position="156"/>
    </location>
</feature>
<dbReference type="GO" id="GO:0042586">
    <property type="term" value="F:peptide deformylase activity"/>
    <property type="evidence" value="ECO:0007669"/>
    <property type="project" value="UniProtKB-UniRule"/>
</dbReference>
<comment type="cofactor">
    <cofactor evidence="2">
        <name>Fe(2+)</name>
        <dbReference type="ChEBI" id="CHEBI:29033"/>
    </cofactor>
    <text evidence="2">Binds 1 Fe(2+) ion.</text>
</comment>
<dbReference type="InterPro" id="IPR036821">
    <property type="entry name" value="Peptide_deformylase_sf"/>
</dbReference>
<feature type="binding site" evidence="2">
    <location>
        <position position="159"/>
    </location>
    <ligand>
        <name>Fe cation</name>
        <dbReference type="ChEBI" id="CHEBI:24875"/>
    </ligand>
</feature>
<feature type="binding site" evidence="2">
    <location>
        <position position="155"/>
    </location>
    <ligand>
        <name>Fe cation</name>
        <dbReference type="ChEBI" id="CHEBI:24875"/>
    </ligand>
</feature>
<sequence>MLLDLVYYNSPLLREKGAPITVFDSALRDFSAAMIETMHQSGGIGLAAQQVGRAIQLCVVDVRKSKIDFDWELDGASPPLDLFMPMVIANPQISFAPQNEIMIYEEGCLSFPKVGAKPIRGDVERPDKITVSYQDEHGVAHTLTTTGILSRCIQHEADHLKGTLFIDRLDRRTRTKIDQSLKQLAASTDEAKTAATIAEAAKPAKE</sequence>
<evidence type="ECO:0000313" key="4">
    <source>
        <dbReference type="Proteomes" id="UP000071392"/>
    </source>
</evidence>
<comment type="similarity">
    <text evidence="1 2">Belongs to the polypeptide deformylase family.</text>
</comment>
<dbReference type="OrthoDB" id="9784988at2"/>
<dbReference type="RefSeq" id="WP_068712253.1">
    <property type="nucleotide sequence ID" value="NZ_LSZP01000044.1"/>
</dbReference>
<dbReference type="GO" id="GO:0006412">
    <property type="term" value="P:translation"/>
    <property type="evidence" value="ECO:0007669"/>
    <property type="project" value="UniProtKB-UniRule"/>
</dbReference>
<dbReference type="EC" id="3.5.1.88" evidence="2"/>
<comment type="caution">
    <text evidence="3">The sequence shown here is derived from an EMBL/GenBank/DDBJ whole genome shotgun (WGS) entry which is preliminary data.</text>
</comment>